<feature type="transmembrane region" description="Helical" evidence="1">
    <location>
        <begin position="25"/>
        <end position="47"/>
    </location>
</feature>
<feature type="transmembrane region" description="Helical" evidence="1">
    <location>
        <begin position="113"/>
        <end position="130"/>
    </location>
</feature>
<feature type="domain" description="LiaF transmembrane" evidence="2">
    <location>
        <begin position="34"/>
        <end position="131"/>
    </location>
</feature>
<dbReference type="InterPro" id="IPR054331">
    <property type="entry name" value="LiaF_TM"/>
</dbReference>
<dbReference type="Pfam" id="PF22570">
    <property type="entry name" value="LiaF-TM"/>
    <property type="match status" value="1"/>
</dbReference>
<feature type="transmembrane region" description="Helical" evidence="1">
    <location>
        <begin position="91"/>
        <end position="107"/>
    </location>
</feature>
<dbReference type="EMBL" id="UOEU01000337">
    <property type="protein sequence ID" value="VAW32239.1"/>
    <property type="molecule type" value="Genomic_DNA"/>
</dbReference>
<protein>
    <recommendedName>
        <fullName evidence="2">LiaF transmembrane domain-containing protein</fullName>
    </recommendedName>
</protein>
<accession>A0A3B0V5U4</accession>
<dbReference type="AlphaFoldDB" id="A0A3B0V5U4"/>
<sequence length="133" mass="15018">MTDTIDSLKDAEKEAMANENHSRQVCWQSGSSTGGFILIGLGLYFLLSRTTGFYLHNWWALFILIPAVHNLKGAWHSYRVNGRFHDQARGSLLSGILFTMVALFFLFNLSWSLFWPIALILVGANALINIQNK</sequence>
<keyword evidence="1" id="KW-0812">Transmembrane</keyword>
<evidence type="ECO:0000313" key="3">
    <source>
        <dbReference type="EMBL" id="VAW32239.1"/>
    </source>
</evidence>
<reference evidence="3" key="1">
    <citation type="submission" date="2018-06" db="EMBL/GenBank/DDBJ databases">
        <authorList>
            <person name="Zhirakovskaya E."/>
        </authorList>
    </citation>
    <scope>NUCLEOTIDE SEQUENCE</scope>
</reference>
<evidence type="ECO:0000256" key="1">
    <source>
        <dbReference type="SAM" id="Phobius"/>
    </source>
</evidence>
<feature type="transmembrane region" description="Helical" evidence="1">
    <location>
        <begin position="53"/>
        <end position="71"/>
    </location>
</feature>
<gene>
    <name evidence="3" type="ORF">MNBD_CHLOROFLEXI01-868</name>
</gene>
<keyword evidence="1" id="KW-0472">Membrane</keyword>
<organism evidence="3">
    <name type="scientific">hydrothermal vent metagenome</name>
    <dbReference type="NCBI Taxonomy" id="652676"/>
    <lineage>
        <taxon>unclassified sequences</taxon>
        <taxon>metagenomes</taxon>
        <taxon>ecological metagenomes</taxon>
    </lineage>
</organism>
<keyword evidence="1" id="KW-1133">Transmembrane helix</keyword>
<proteinExistence type="predicted"/>
<evidence type="ECO:0000259" key="2">
    <source>
        <dbReference type="Pfam" id="PF22570"/>
    </source>
</evidence>
<name>A0A3B0V5U4_9ZZZZ</name>